<dbReference type="InterPro" id="IPR029030">
    <property type="entry name" value="Caspase-like_dom_sf"/>
</dbReference>
<keyword evidence="3" id="KW-1185">Reference proteome</keyword>
<protein>
    <recommendedName>
        <fullName evidence="1">Caspase family p10 domain-containing protein</fullName>
    </recommendedName>
</protein>
<feature type="domain" description="Caspase family p10" evidence="1">
    <location>
        <begin position="41"/>
        <end position="97"/>
    </location>
</feature>
<evidence type="ECO:0000259" key="1">
    <source>
        <dbReference type="PROSITE" id="PS50207"/>
    </source>
</evidence>
<comment type="caution">
    <text evidence="2">The sequence shown here is derived from an EMBL/GenBank/DDBJ whole genome shotgun (WGS) entry which is preliminary data.</text>
</comment>
<evidence type="ECO:0000313" key="2">
    <source>
        <dbReference type="EMBL" id="CAL4253044.1"/>
    </source>
</evidence>
<accession>A0AAV2SYG3</accession>
<dbReference type="Gene3D" id="3.40.50.1460">
    <property type="match status" value="1"/>
</dbReference>
<reference evidence="2 3" key="1">
    <citation type="submission" date="2024-05" db="EMBL/GenBank/DDBJ databases">
        <authorList>
            <person name="Wallberg A."/>
        </authorList>
    </citation>
    <scope>NUCLEOTIDE SEQUENCE [LARGE SCALE GENOMIC DNA]</scope>
</reference>
<dbReference type="EMBL" id="CAXKWB010177321">
    <property type="protein sequence ID" value="CAL4253044.1"/>
    <property type="molecule type" value="Genomic_DNA"/>
</dbReference>
<dbReference type="GO" id="GO:0006508">
    <property type="term" value="P:proteolysis"/>
    <property type="evidence" value="ECO:0007669"/>
    <property type="project" value="InterPro"/>
</dbReference>
<sequence length="223" mass="25079">VPVEMFTTAAPTTRSQWSDFYTLHPSYTGHASFYDILTGESPFIKTLCEEFERDFENLDIQRMATNIKIKISSRIFNGYSQTICEHNSLSKILYFSGVKGSSLPKFKNTLPQPIIPNFGASASVYDNTLITRRRQVPTCKKTLPTSVSTNVRASASVDSGTLGTGRRQVTCICGAVSNKLETTKKGKNRGRIYYSCTNKKCKQNFIVFIDSLGQYFNAKEKWE</sequence>
<dbReference type="InterPro" id="IPR002138">
    <property type="entry name" value="Pept_C14_p10"/>
</dbReference>
<proteinExistence type="predicted"/>
<gene>
    <name evidence="2" type="ORF">MNOR_LOCUS41893</name>
</gene>
<feature type="non-terminal residue" evidence="2">
    <location>
        <position position="1"/>
    </location>
</feature>
<dbReference type="AlphaFoldDB" id="A0AAV2SYG3"/>
<dbReference type="SUPFAM" id="SSF52129">
    <property type="entry name" value="Caspase-like"/>
    <property type="match status" value="1"/>
</dbReference>
<evidence type="ECO:0000313" key="3">
    <source>
        <dbReference type="Proteomes" id="UP001497623"/>
    </source>
</evidence>
<organism evidence="2 3">
    <name type="scientific">Meganyctiphanes norvegica</name>
    <name type="common">Northern krill</name>
    <name type="synonym">Thysanopoda norvegica</name>
    <dbReference type="NCBI Taxonomy" id="48144"/>
    <lineage>
        <taxon>Eukaryota</taxon>
        <taxon>Metazoa</taxon>
        <taxon>Ecdysozoa</taxon>
        <taxon>Arthropoda</taxon>
        <taxon>Crustacea</taxon>
        <taxon>Multicrustacea</taxon>
        <taxon>Malacostraca</taxon>
        <taxon>Eumalacostraca</taxon>
        <taxon>Eucarida</taxon>
        <taxon>Euphausiacea</taxon>
        <taxon>Euphausiidae</taxon>
        <taxon>Meganyctiphanes</taxon>
    </lineage>
</organism>
<dbReference type="PROSITE" id="PS50207">
    <property type="entry name" value="CASPASE_P10"/>
    <property type="match status" value="1"/>
</dbReference>
<name>A0AAV2SYG3_MEGNR</name>
<dbReference type="GO" id="GO:0004197">
    <property type="term" value="F:cysteine-type endopeptidase activity"/>
    <property type="evidence" value="ECO:0007669"/>
    <property type="project" value="InterPro"/>
</dbReference>
<dbReference type="Proteomes" id="UP001497623">
    <property type="component" value="Unassembled WGS sequence"/>
</dbReference>